<feature type="transmembrane region" description="Helical" evidence="1">
    <location>
        <begin position="39"/>
        <end position="57"/>
    </location>
</feature>
<dbReference type="EMBL" id="VEVQ02000009">
    <property type="protein sequence ID" value="NHN26870.1"/>
    <property type="molecule type" value="Genomic_DNA"/>
</dbReference>
<evidence type="ECO:0000313" key="2">
    <source>
        <dbReference type="EMBL" id="NHN26870.1"/>
    </source>
</evidence>
<gene>
    <name evidence="2" type="ORF">FIA58_014390</name>
</gene>
<reference evidence="2 3" key="3">
    <citation type="submission" date="2020-02" db="EMBL/GenBank/DDBJ databases">
        <title>Flavobacterium profundi sp. nov., isolated from a deep-sea seamount.</title>
        <authorList>
            <person name="Zhang D.-C."/>
        </authorList>
    </citation>
    <scope>NUCLEOTIDE SEQUENCE [LARGE SCALE GENOMIC DNA]</scope>
    <source>
        <strain evidence="2 3">EC11</strain>
    </source>
</reference>
<reference evidence="3" key="1">
    <citation type="submission" date="2019-05" db="EMBL/GenBank/DDBJ databases">
        <title>Flavobacterium profundi sp. nov., isolated from a deep-sea seamount.</title>
        <authorList>
            <person name="Zhang D.-C."/>
        </authorList>
    </citation>
    <scope>NUCLEOTIDE SEQUENCE [LARGE SCALE GENOMIC DNA]</scope>
    <source>
        <strain evidence="3">EC11</strain>
    </source>
</reference>
<name>A0ABX0ISM8_9FLAO</name>
<accession>A0ABX0ISM8</accession>
<dbReference type="RefSeq" id="WP_140963183.1">
    <property type="nucleotide sequence ID" value="NZ_VEVQ02000009.1"/>
</dbReference>
<organism evidence="2 3">
    <name type="scientific">Flavobacterium jejuense</name>
    <dbReference type="NCBI Taxonomy" id="1544455"/>
    <lineage>
        <taxon>Bacteria</taxon>
        <taxon>Pseudomonadati</taxon>
        <taxon>Bacteroidota</taxon>
        <taxon>Flavobacteriia</taxon>
        <taxon>Flavobacteriales</taxon>
        <taxon>Flavobacteriaceae</taxon>
        <taxon>Flavobacterium</taxon>
    </lineage>
</organism>
<keyword evidence="3" id="KW-1185">Reference proteome</keyword>
<evidence type="ECO:0000256" key="1">
    <source>
        <dbReference type="SAM" id="Phobius"/>
    </source>
</evidence>
<keyword evidence="1" id="KW-0812">Transmembrane</keyword>
<dbReference type="Proteomes" id="UP000817854">
    <property type="component" value="Unassembled WGS sequence"/>
</dbReference>
<reference evidence="2 3" key="2">
    <citation type="submission" date="2019-05" db="EMBL/GenBank/DDBJ databases">
        <authorList>
            <person name="Lianzixin W."/>
        </authorList>
    </citation>
    <scope>NUCLEOTIDE SEQUENCE [LARGE SCALE GENOMIC DNA]</scope>
    <source>
        <strain evidence="2 3">EC11</strain>
    </source>
</reference>
<protein>
    <submittedName>
        <fullName evidence="2">Uncharacterized protein</fullName>
    </submittedName>
</protein>
<proteinExistence type="predicted"/>
<comment type="caution">
    <text evidence="2">The sequence shown here is derived from an EMBL/GenBank/DDBJ whole genome shotgun (WGS) entry which is preliminary data.</text>
</comment>
<sequence>MKKIGGYIAFFGAFAIVLKFFDRVPRLLSWIYKWGDTVAWIIMIGLTVAGLAIFFLTPKDEVEDTKEWKKRNDTEGKV</sequence>
<keyword evidence="1" id="KW-1133">Transmembrane helix</keyword>
<evidence type="ECO:0000313" key="3">
    <source>
        <dbReference type="Proteomes" id="UP000817854"/>
    </source>
</evidence>
<keyword evidence="1" id="KW-0472">Membrane</keyword>